<dbReference type="Pfam" id="PF00125">
    <property type="entry name" value="Histone"/>
    <property type="match status" value="1"/>
</dbReference>
<keyword evidence="4" id="KW-1185">Reference proteome</keyword>
<dbReference type="OrthoDB" id="5807605at2759"/>
<feature type="domain" description="Core Histone H2A/H2B/H3" evidence="2">
    <location>
        <begin position="65"/>
        <end position="137"/>
    </location>
</feature>
<dbReference type="SUPFAM" id="SSF47113">
    <property type="entry name" value="Histone-fold"/>
    <property type="match status" value="2"/>
</dbReference>
<accession>A0A077Z6F8</accession>
<evidence type="ECO:0000259" key="2">
    <source>
        <dbReference type="Pfam" id="PF00125"/>
    </source>
</evidence>
<sequence length="192" mass="21707">MTRGRLIAAAQKVKKFADKKKRESHKRSFVTTIYKVLKQVHPDLGISTRAISIMDCFVNDVLEHKKKRKSDKGSFVTTIYKVLKEVHPYLGMSTRAISIMDCFVIDVFERIAAEAFRLALYNNRNTISLREIESAVCPLLPGEPTQHGVSEETKAVTKCTIAFLYSRNKSSHCDDASAPCFETSFYLKLLPA</sequence>
<gene>
    <name evidence="3" type="ORF">TTRE_0000251501</name>
</gene>
<dbReference type="GO" id="GO:0003677">
    <property type="term" value="F:DNA binding"/>
    <property type="evidence" value="ECO:0007669"/>
    <property type="project" value="InterPro"/>
</dbReference>
<dbReference type="GO" id="GO:0030527">
    <property type="term" value="F:structural constituent of chromatin"/>
    <property type="evidence" value="ECO:0007669"/>
    <property type="project" value="InterPro"/>
</dbReference>
<dbReference type="STRING" id="36087.A0A077Z6F8"/>
<protein>
    <submittedName>
        <fullName evidence="3">Histone H2B, gonadal</fullName>
    </submittedName>
</protein>
<dbReference type="EMBL" id="HG805886">
    <property type="protein sequence ID" value="CDW54245.1"/>
    <property type="molecule type" value="Genomic_DNA"/>
</dbReference>
<proteinExistence type="inferred from homology"/>
<dbReference type="PANTHER" id="PTHR23428">
    <property type="entry name" value="HISTONE H2B"/>
    <property type="match status" value="1"/>
</dbReference>
<dbReference type="GO" id="GO:0046982">
    <property type="term" value="F:protein heterodimerization activity"/>
    <property type="evidence" value="ECO:0007669"/>
    <property type="project" value="InterPro"/>
</dbReference>
<dbReference type="AlphaFoldDB" id="A0A077Z6F8"/>
<organism evidence="3 4">
    <name type="scientific">Trichuris trichiura</name>
    <name type="common">Whipworm</name>
    <name type="synonym">Trichocephalus trichiurus</name>
    <dbReference type="NCBI Taxonomy" id="36087"/>
    <lineage>
        <taxon>Eukaryota</taxon>
        <taxon>Metazoa</taxon>
        <taxon>Ecdysozoa</taxon>
        <taxon>Nematoda</taxon>
        <taxon>Enoplea</taxon>
        <taxon>Dorylaimia</taxon>
        <taxon>Trichinellida</taxon>
        <taxon>Trichuridae</taxon>
        <taxon>Trichuris</taxon>
    </lineage>
</organism>
<dbReference type="Gene3D" id="1.10.20.10">
    <property type="entry name" value="Histone, subunit A"/>
    <property type="match status" value="2"/>
</dbReference>
<evidence type="ECO:0000313" key="3">
    <source>
        <dbReference type="EMBL" id="CDW54245.1"/>
    </source>
</evidence>
<dbReference type="Proteomes" id="UP000030665">
    <property type="component" value="Unassembled WGS sequence"/>
</dbReference>
<comment type="similarity">
    <text evidence="1">Belongs to the histone H2B family.</text>
</comment>
<reference evidence="3" key="2">
    <citation type="submission" date="2014-03" db="EMBL/GenBank/DDBJ databases">
        <title>The whipworm genome and dual-species transcriptomics of an intimate host-pathogen interaction.</title>
        <authorList>
            <person name="Foth B.J."/>
            <person name="Tsai I.J."/>
            <person name="Reid A.J."/>
            <person name="Bancroft A.J."/>
            <person name="Nichol S."/>
            <person name="Tracey A."/>
            <person name="Holroyd N."/>
            <person name="Cotton J.A."/>
            <person name="Stanley E.J."/>
            <person name="Zarowiecki M."/>
            <person name="Liu J.Z."/>
            <person name="Huckvale T."/>
            <person name="Cooper P.J."/>
            <person name="Grencis R.K."/>
            <person name="Berriman M."/>
        </authorList>
    </citation>
    <scope>NUCLEOTIDE SEQUENCE [LARGE SCALE GENOMIC DNA]</scope>
</reference>
<evidence type="ECO:0000256" key="1">
    <source>
        <dbReference type="ARBA" id="ARBA00006846"/>
    </source>
</evidence>
<evidence type="ECO:0000313" key="4">
    <source>
        <dbReference type="Proteomes" id="UP000030665"/>
    </source>
</evidence>
<dbReference type="InterPro" id="IPR000558">
    <property type="entry name" value="Histone_H2B"/>
</dbReference>
<dbReference type="PRINTS" id="PR00621">
    <property type="entry name" value="HISTONEH2B"/>
</dbReference>
<dbReference type="InterPro" id="IPR009072">
    <property type="entry name" value="Histone-fold"/>
</dbReference>
<name>A0A077Z6F8_TRITR</name>
<dbReference type="InterPro" id="IPR007125">
    <property type="entry name" value="H2A/H2B/H3"/>
</dbReference>
<dbReference type="GO" id="GO:0000786">
    <property type="term" value="C:nucleosome"/>
    <property type="evidence" value="ECO:0007669"/>
    <property type="project" value="InterPro"/>
</dbReference>
<dbReference type="GO" id="GO:0005634">
    <property type="term" value="C:nucleus"/>
    <property type="evidence" value="ECO:0007669"/>
    <property type="project" value="UniProtKB-ARBA"/>
</dbReference>
<dbReference type="SMART" id="SM00427">
    <property type="entry name" value="H2B"/>
    <property type="match status" value="1"/>
</dbReference>
<dbReference type="CDD" id="cd22910">
    <property type="entry name" value="HFD_H2B"/>
    <property type="match status" value="1"/>
</dbReference>
<dbReference type="FunFam" id="1.10.20.10:FF:000043">
    <property type="entry name" value="Histone H2B"/>
    <property type="match status" value="1"/>
</dbReference>
<reference evidence="3" key="1">
    <citation type="submission" date="2014-01" db="EMBL/GenBank/DDBJ databases">
        <authorList>
            <person name="Aslett M."/>
        </authorList>
    </citation>
    <scope>NUCLEOTIDE SEQUENCE</scope>
</reference>